<dbReference type="AlphaFoldDB" id="A0A7Y0L9M1"/>
<dbReference type="InterPro" id="IPR043714">
    <property type="entry name" value="DUF5655"/>
</dbReference>
<name>A0A7Y0L9M1_9FIRM</name>
<protein>
    <recommendedName>
        <fullName evidence="1">DUF5655 domain-containing protein</fullName>
    </recommendedName>
</protein>
<organism evidence="2 3">
    <name type="scientific">Sulfobacillus harzensis</name>
    <dbReference type="NCBI Taxonomy" id="2729629"/>
    <lineage>
        <taxon>Bacteria</taxon>
        <taxon>Bacillati</taxon>
        <taxon>Bacillota</taxon>
        <taxon>Clostridia</taxon>
        <taxon>Eubacteriales</taxon>
        <taxon>Clostridiales Family XVII. Incertae Sedis</taxon>
        <taxon>Sulfobacillus</taxon>
    </lineage>
</organism>
<proteinExistence type="predicted"/>
<evidence type="ECO:0000313" key="3">
    <source>
        <dbReference type="Proteomes" id="UP000533476"/>
    </source>
</evidence>
<comment type="caution">
    <text evidence="2">The sequence shown here is derived from an EMBL/GenBank/DDBJ whole genome shotgun (WGS) entry which is preliminary data.</text>
</comment>
<accession>A0A7Y0L9M1</accession>
<dbReference type="Pfam" id="PF18899">
    <property type="entry name" value="DUF5655"/>
    <property type="match status" value="1"/>
</dbReference>
<evidence type="ECO:0000259" key="1">
    <source>
        <dbReference type="Pfam" id="PF18899"/>
    </source>
</evidence>
<dbReference type="Proteomes" id="UP000533476">
    <property type="component" value="Unassembled WGS sequence"/>
</dbReference>
<gene>
    <name evidence="2" type="ORF">HIJ39_22270</name>
</gene>
<evidence type="ECO:0000313" key="2">
    <source>
        <dbReference type="EMBL" id="NMP25035.1"/>
    </source>
</evidence>
<keyword evidence="3" id="KW-1185">Reference proteome</keyword>
<sequence length="124" mass="14259">MDTDVWTIERHLMGKSEHICELYRQFVAIVEACGPVSYAVSKSAITFKGARRGFAGVKPKSQYLDGYLDLEREVTDSRILRSSPYTQRLYVHHFRVRVCAEMDDEFRAWIREAYAVGAGAHLTR</sequence>
<feature type="domain" description="DUF5655" evidence="1">
    <location>
        <begin position="9"/>
        <end position="115"/>
    </location>
</feature>
<reference evidence="2 3" key="1">
    <citation type="submission" date="2020-04" db="EMBL/GenBank/DDBJ databases">
        <authorList>
            <person name="Zhang R."/>
            <person name="Schippers A."/>
        </authorList>
    </citation>
    <scope>NUCLEOTIDE SEQUENCE [LARGE SCALE GENOMIC DNA]</scope>
    <source>
        <strain evidence="2 3">DSM 109850</strain>
    </source>
</reference>
<dbReference type="EMBL" id="JABBVZ010000206">
    <property type="protein sequence ID" value="NMP25035.1"/>
    <property type="molecule type" value="Genomic_DNA"/>
</dbReference>